<dbReference type="EMBL" id="JAHQIW010001271">
    <property type="protein sequence ID" value="KAJ1351960.1"/>
    <property type="molecule type" value="Genomic_DNA"/>
</dbReference>
<accession>A0AAD5M4D1</accession>
<name>A0AAD5M4D1_PARTN</name>
<organism evidence="1 2">
    <name type="scientific">Parelaphostrongylus tenuis</name>
    <name type="common">Meningeal worm</name>
    <dbReference type="NCBI Taxonomy" id="148309"/>
    <lineage>
        <taxon>Eukaryota</taxon>
        <taxon>Metazoa</taxon>
        <taxon>Ecdysozoa</taxon>
        <taxon>Nematoda</taxon>
        <taxon>Chromadorea</taxon>
        <taxon>Rhabditida</taxon>
        <taxon>Rhabditina</taxon>
        <taxon>Rhabditomorpha</taxon>
        <taxon>Strongyloidea</taxon>
        <taxon>Metastrongylidae</taxon>
        <taxon>Parelaphostrongylus</taxon>
    </lineage>
</organism>
<protein>
    <submittedName>
        <fullName evidence="1">Uncharacterized protein</fullName>
    </submittedName>
</protein>
<dbReference type="Proteomes" id="UP001196413">
    <property type="component" value="Unassembled WGS sequence"/>
</dbReference>
<evidence type="ECO:0000313" key="1">
    <source>
        <dbReference type="EMBL" id="KAJ1351960.1"/>
    </source>
</evidence>
<keyword evidence="2" id="KW-1185">Reference proteome</keyword>
<dbReference type="AlphaFoldDB" id="A0AAD5M4D1"/>
<proteinExistence type="predicted"/>
<evidence type="ECO:0000313" key="2">
    <source>
        <dbReference type="Proteomes" id="UP001196413"/>
    </source>
</evidence>
<comment type="caution">
    <text evidence="1">The sequence shown here is derived from an EMBL/GenBank/DDBJ whole genome shotgun (WGS) entry which is preliminary data.</text>
</comment>
<reference evidence="1" key="1">
    <citation type="submission" date="2021-06" db="EMBL/GenBank/DDBJ databases">
        <title>Parelaphostrongylus tenuis whole genome reference sequence.</title>
        <authorList>
            <person name="Garwood T.J."/>
            <person name="Larsen P.A."/>
            <person name="Fountain-Jones N.M."/>
            <person name="Garbe J.R."/>
            <person name="Macchietto M.G."/>
            <person name="Kania S.A."/>
            <person name="Gerhold R.W."/>
            <person name="Richards J.E."/>
            <person name="Wolf T.M."/>
        </authorList>
    </citation>
    <scope>NUCLEOTIDE SEQUENCE</scope>
    <source>
        <strain evidence="1">MNPRO001-30</strain>
        <tissue evidence="1">Meninges</tissue>
    </source>
</reference>
<sequence>MVDASSPLQHTAQQDDNSALGADSAITLTTTIHHLPLYVVKCLLHYITGRIEPEKPQETRTCALFAKRYLQNVRKFISQSKLSGRVSTSQAIE</sequence>
<gene>
    <name evidence="1" type="ORF">KIN20_008142</name>
</gene>